<organism evidence="2 3">
    <name type="scientific">Streptomyces mobaraensis</name>
    <name type="common">Streptoverticillium mobaraense</name>
    <dbReference type="NCBI Taxonomy" id="35621"/>
    <lineage>
        <taxon>Bacteria</taxon>
        <taxon>Bacillati</taxon>
        <taxon>Actinomycetota</taxon>
        <taxon>Actinomycetes</taxon>
        <taxon>Kitasatosporales</taxon>
        <taxon>Streptomycetaceae</taxon>
        <taxon>Streptomyces</taxon>
    </lineage>
</organism>
<dbReference type="RefSeq" id="WP_004941856.1">
    <property type="nucleotide sequence ID" value="NZ_JBEOXQ010000022.1"/>
</dbReference>
<name>A0A5N5WG94_STRMB</name>
<evidence type="ECO:0000256" key="1">
    <source>
        <dbReference type="SAM" id="MobiDB-lite"/>
    </source>
</evidence>
<dbReference type="OrthoDB" id="5194954at2"/>
<dbReference type="AlphaFoldDB" id="A0A5N5WG94"/>
<gene>
    <name evidence="2" type="ORF">FRZ00_02100</name>
</gene>
<evidence type="ECO:0000313" key="3">
    <source>
        <dbReference type="Proteomes" id="UP000327000"/>
    </source>
</evidence>
<evidence type="ECO:0000313" key="2">
    <source>
        <dbReference type="EMBL" id="KAB7852316.1"/>
    </source>
</evidence>
<dbReference type="EMBL" id="VOKX01000006">
    <property type="protein sequence ID" value="KAB7852316.1"/>
    <property type="molecule type" value="Genomic_DNA"/>
</dbReference>
<dbReference type="Proteomes" id="UP000327000">
    <property type="component" value="Unassembled WGS sequence"/>
</dbReference>
<protein>
    <submittedName>
        <fullName evidence="2">Uncharacterized protein</fullName>
    </submittedName>
</protein>
<keyword evidence="3" id="KW-1185">Reference proteome</keyword>
<sequence>MSLNDDLTAVQRCLGELDRALGRLELRLGSGGPELRRMRSDAGHLRESLTLLCESQPPERPRPAMVQIPDTPYDPALWRDADEEGIGSRAP</sequence>
<accession>A0A5N5WG94</accession>
<proteinExistence type="predicted"/>
<feature type="region of interest" description="Disordered" evidence="1">
    <location>
        <begin position="53"/>
        <end position="91"/>
    </location>
</feature>
<reference evidence="2 3" key="1">
    <citation type="journal article" date="2019" name="Microb. Cell Fact.">
        <title>Exploring novel herbicidin analogues by transcriptional regulator overexpression and MS/MS molecular networking.</title>
        <authorList>
            <person name="Shi Y."/>
            <person name="Gu R."/>
            <person name="Li Y."/>
            <person name="Wang X."/>
            <person name="Ren W."/>
            <person name="Li X."/>
            <person name="Wang L."/>
            <person name="Xie Y."/>
            <person name="Hong B."/>
        </authorList>
    </citation>
    <scope>NUCLEOTIDE SEQUENCE [LARGE SCALE GENOMIC DNA]</scope>
    <source>
        <strain evidence="2 3">US-43</strain>
    </source>
</reference>
<comment type="caution">
    <text evidence="2">The sequence shown here is derived from an EMBL/GenBank/DDBJ whole genome shotgun (WGS) entry which is preliminary data.</text>
</comment>